<dbReference type="Proteomes" id="UP000800035">
    <property type="component" value="Unassembled WGS sequence"/>
</dbReference>
<evidence type="ECO:0000256" key="6">
    <source>
        <dbReference type="ARBA" id="ARBA00022859"/>
    </source>
</evidence>
<evidence type="ECO:0000256" key="5">
    <source>
        <dbReference type="ARBA" id="ARBA00022833"/>
    </source>
</evidence>
<dbReference type="AlphaFoldDB" id="A0A6A5T6C7"/>
<dbReference type="GO" id="GO:0002376">
    <property type="term" value="P:immune system process"/>
    <property type="evidence" value="ECO:0007669"/>
    <property type="project" value="UniProtKB-KW"/>
</dbReference>
<comment type="subcellular location">
    <subcellularLocation>
        <location evidence="1">Cytoplasm</location>
    </subcellularLocation>
</comment>
<dbReference type="PANTHER" id="PTHR22605:SF16">
    <property type="entry name" value="E3 UBIQUITIN-PROTEIN LIGASE RNF213"/>
    <property type="match status" value="1"/>
</dbReference>
<evidence type="ECO:0000256" key="2">
    <source>
        <dbReference type="ARBA" id="ARBA00022490"/>
    </source>
</evidence>
<evidence type="ECO:0000259" key="7">
    <source>
        <dbReference type="PROSITE" id="PS51981"/>
    </source>
</evidence>
<evidence type="ECO:0000313" key="9">
    <source>
        <dbReference type="Proteomes" id="UP000800035"/>
    </source>
</evidence>
<dbReference type="GO" id="GO:0016887">
    <property type="term" value="F:ATP hydrolysis activity"/>
    <property type="evidence" value="ECO:0007669"/>
    <property type="project" value="InterPro"/>
</dbReference>
<keyword evidence="2" id="KW-0963">Cytoplasm</keyword>
<dbReference type="Pfam" id="PF20173">
    <property type="entry name" value="ZnF_RZ-type"/>
    <property type="match status" value="1"/>
</dbReference>
<keyword evidence="4" id="KW-0863">Zinc-finger</keyword>
<dbReference type="GO" id="GO:0005737">
    <property type="term" value="C:cytoplasm"/>
    <property type="evidence" value="ECO:0007669"/>
    <property type="project" value="UniProtKB-SubCell"/>
</dbReference>
<keyword evidence="5" id="KW-0862">Zinc</keyword>
<keyword evidence="9" id="KW-1185">Reference proteome</keyword>
<evidence type="ECO:0000256" key="1">
    <source>
        <dbReference type="ARBA" id="ARBA00004496"/>
    </source>
</evidence>
<dbReference type="GO" id="GO:0004842">
    <property type="term" value="F:ubiquitin-protein transferase activity"/>
    <property type="evidence" value="ECO:0007669"/>
    <property type="project" value="InterPro"/>
</dbReference>
<dbReference type="GO" id="GO:0008270">
    <property type="term" value="F:zinc ion binding"/>
    <property type="evidence" value="ECO:0007669"/>
    <property type="project" value="UniProtKB-KW"/>
</dbReference>
<gene>
    <name evidence="8" type="ORF">CC80DRAFT_431428</name>
</gene>
<dbReference type="OrthoDB" id="2423195at2759"/>
<dbReference type="InterPro" id="IPR031248">
    <property type="entry name" value="RNF213"/>
</dbReference>
<evidence type="ECO:0000256" key="4">
    <source>
        <dbReference type="ARBA" id="ARBA00022771"/>
    </source>
</evidence>
<dbReference type="EMBL" id="ML977056">
    <property type="protein sequence ID" value="KAF1948505.1"/>
    <property type="molecule type" value="Genomic_DNA"/>
</dbReference>
<evidence type="ECO:0000313" key="8">
    <source>
        <dbReference type="EMBL" id="KAF1948505.1"/>
    </source>
</evidence>
<accession>A0A6A5T6C7</accession>
<evidence type="ECO:0000256" key="3">
    <source>
        <dbReference type="ARBA" id="ARBA00022723"/>
    </source>
</evidence>
<feature type="domain" description="RZ-type" evidence="7">
    <location>
        <begin position="1"/>
        <end position="66"/>
    </location>
</feature>
<organism evidence="8 9">
    <name type="scientific">Byssothecium circinans</name>
    <dbReference type="NCBI Taxonomy" id="147558"/>
    <lineage>
        <taxon>Eukaryota</taxon>
        <taxon>Fungi</taxon>
        <taxon>Dikarya</taxon>
        <taxon>Ascomycota</taxon>
        <taxon>Pezizomycotina</taxon>
        <taxon>Dothideomycetes</taxon>
        <taxon>Pleosporomycetidae</taxon>
        <taxon>Pleosporales</taxon>
        <taxon>Massarineae</taxon>
        <taxon>Massarinaceae</taxon>
        <taxon>Byssothecium</taxon>
    </lineage>
</organism>
<keyword evidence="3" id="KW-0479">Metal-binding</keyword>
<dbReference type="PANTHER" id="PTHR22605">
    <property type="entry name" value="RZ-TYPE DOMAIN-CONTAINING PROTEIN"/>
    <property type="match status" value="1"/>
</dbReference>
<dbReference type="InterPro" id="IPR046439">
    <property type="entry name" value="ZF_RZ_dom"/>
</dbReference>
<dbReference type="PROSITE" id="PS51981">
    <property type="entry name" value="ZF_RZ"/>
    <property type="match status" value="1"/>
</dbReference>
<sequence>MVYGVRGIATNARHWYNCENGHSFAIGECGMPMPIARCPECGARIGGRNHQFVSGVTRAVSMEWFN</sequence>
<keyword evidence="6" id="KW-0391">Immunity</keyword>
<proteinExistence type="predicted"/>
<reference evidence="8" key="1">
    <citation type="journal article" date="2020" name="Stud. Mycol.">
        <title>101 Dothideomycetes genomes: a test case for predicting lifestyles and emergence of pathogens.</title>
        <authorList>
            <person name="Haridas S."/>
            <person name="Albert R."/>
            <person name="Binder M."/>
            <person name="Bloem J."/>
            <person name="Labutti K."/>
            <person name="Salamov A."/>
            <person name="Andreopoulos B."/>
            <person name="Baker S."/>
            <person name="Barry K."/>
            <person name="Bills G."/>
            <person name="Bluhm B."/>
            <person name="Cannon C."/>
            <person name="Castanera R."/>
            <person name="Culley D."/>
            <person name="Daum C."/>
            <person name="Ezra D."/>
            <person name="Gonzalez J."/>
            <person name="Henrissat B."/>
            <person name="Kuo A."/>
            <person name="Liang C."/>
            <person name="Lipzen A."/>
            <person name="Lutzoni F."/>
            <person name="Magnuson J."/>
            <person name="Mondo S."/>
            <person name="Nolan M."/>
            <person name="Ohm R."/>
            <person name="Pangilinan J."/>
            <person name="Park H.-J."/>
            <person name="Ramirez L."/>
            <person name="Alfaro M."/>
            <person name="Sun H."/>
            <person name="Tritt A."/>
            <person name="Yoshinaga Y."/>
            <person name="Zwiers L.-H."/>
            <person name="Turgeon B."/>
            <person name="Goodwin S."/>
            <person name="Spatafora J."/>
            <person name="Crous P."/>
            <person name="Grigoriev I."/>
        </authorList>
    </citation>
    <scope>NUCLEOTIDE SEQUENCE</scope>
    <source>
        <strain evidence="8">CBS 675.92</strain>
    </source>
</reference>
<name>A0A6A5T6C7_9PLEO</name>
<protein>
    <recommendedName>
        <fullName evidence="7">RZ-type domain-containing protein</fullName>
    </recommendedName>
</protein>